<feature type="compositionally biased region" description="Basic and acidic residues" evidence="1">
    <location>
        <begin position="161"/>
        <end position="183"/>
    </location>
</feature>
<dbReference type="InParanoid" id="A0A672G899"/>
<name>A0A672G899_SALFA</name>
<organism evidence="2 3">
    <name type="scientific">Salarias fasciatus</name>
    <name type="common">Jewelled blenny</name>
    <name type="synonym">Blennius fasciatus</name>
    <dbReference type="NCBI Taxonomy" id="181472"/>
    <lineage>
        <taxon>Eukaryota</taxon>
        <taxon>Metazoa</taxon>
        <taxon>Chordata</taxon>
        <taxon>Craniata</taxon>
        <taxon>Vertebrata</taxon>
        <taxon>Euteleostomi</taxon>
        <taxon>Actinopterygii</taxon>
        <taxon>Neopterygii</taxon>
        <taxon>Teleostei</taxon>
        <taxon>Neoteleostei</taxon>
        <taxon>Acanthomorphata</taxon>
        <taxon>Ovalentaria</taxon>
        <taxon>Blenniimorphae</taxon>
        <taxon>Blenniiformes</taxon>
        <taxon>Blennioidei</taxon>
        <taxon>Blenniidae</taxon>
        <taxon>Salariinae</taxon>
        <taxon>Salarias</taxon>
    </lineage>
</organism>
<reference evidence="2" key="3">
    <citation type="submission" date="2025-09" db="UniProtKB">
        <authorList>
            <consortium name="Ensembl"/>
        </authorList>
    </citation>
    <scope>IDENTIFICATION</scope>
</reference>
<feature type="compositionally biased region" description="Low complexity" evidence="1">
    <location>
        <begin position="134"/>
        <end position="143"/>
    </location>
</feature>
<evidence type="ECO:0000313" key="2">
    <source>
        <dbReference type="Ensembl" id="ENSSFAP00005007379.1"/>
    </source>
</evidence>
<protein>
    <submittedName>
        <fullName evidence="2">Uncharacterized protein</fullName>
    </submittedName>
</protein>
<keyword evidence="3" id="KW-1185">Reference proteome</keyword>
<sequence>MFCLDPSRPALVHLRDHLLVQVKPPLWAGSRSSLSQSLGPHSGGSAAQCPLVDALQPGPVGTLLVSGPRGRGLDRSSSRPAGPRGRGLDRSSSRPAGPRGRGLDRSSSRPAGPRGRGLDRSSSRPAGPPGRGLGRSSSRPAGPRGRGPQHRSENGLSGQPRDIRPDVLHDVQPCRDGPADSRPGHSGPLSRSSCSRFSRSFMRVIRTWSQTSS</sequence>
<dbReference type="Ensembl" id="ENSSFAT00005007761.1">
    <property type="protein sequence ID" value="ENSSFAP00005007379.1"/>
    <property type="gene ID" value="ENSSFAG00005004383.1"/>
</dbReference>
<accession>A0A672G899</accession>
<reference evidence="2" key="2">
    <citation type="submission" date="2025-08" db="UniProtKB">
        <authorList>
            <consortium name="Ensembl"/>
        </authorList>
    </citation>
    <scope>IDENTIFICATION</scope>
</reference>
<dbReference type="AlphaFoldDB" id="A0A672G899"/>
<feature type="region of interest" description="Disordered" evidence="1">
    <location>
        <begin position="30"/>
        <end position="194"/>
    </location>
</feature>
<dbReference type="Proteomes" id="UP000472267">
    <property type="component" value="Chromosome 22"/>
</dbReference>
<feature type="compositionally biased region" description="Polar residues" evidence="1">
    <location>
        <begin position="30"/>
        <end position="39"/>
    </location>
</feature>
<proteinExistence type="predicted"/>
<reference evidence="2" key="1">
    <citation type="submission" date="2019-06" db="EMBL/GenBank/DDBJ databases">
        <authorList>
            <consortium name="Wellcome Sanger Institute Data Sharing"/>
        </authorList>
    </citation>
    <scope>NUCLEOTIDE SEQUENCE [LARGE SCALE GENOMIC DNA]</scope>
</reference>
<evidence type="ECO:0000256" key="1">
    <source>
        <dbReference type="SAM" id="MobiDB-lite"/>
    </source>
</evidence>
<evidence type="ECO:0000313" key="3">
    <source>
        <dbReference type="Proteomes" id="UP000472267"/>
    </source>
</evidence>